<reference evidence="1 2" key="1">
    <citation type="journal article" date="2017" name="Int. J. Syst. Evol. Microbiol.">
        <title>Ramlibacter monticola sp. nov., isolated from forest soil.</title>
        <authorList>
            <person name="Chaudhary D.K."/>
            <person name="Kim J."/>
        </authorList>
    </citation>
    <scope>NUCLEOTIDE SEQUENCE [LARGE SCALE GENOMIC DNA]</scope>
    <source>
        <strain evidence="1 2">KACC 19175</strain>
    </source>
</reference>
<dbReference type="RefSeq" id="WP_201674972.1">
    <property type="nucleotide sequence ID" value="NZ_JAEQNE010000003.1"/>
</dbReference>
<evidence type="ECO:0000313" key="1">
    <source>
        <dbReference type="EMBL" id="MBL0392341.1"/>
    </source>
</evidence>
<organism evidence="1 2">
    <name type="scientific">Ramlibacter monticola</name>
    <dbReference type="NCBI Taxonomy" id="1926872"/>
    <lineage>
        <taxon>Bacteria</taxon>
        <taxon>Pseudomonadati</taxon>
        <taxon>Pseudomonadota</taxon>
        <taxon>Betaproteobacteria</taxon>
        <taxon>Burkholderiales</taxon>
        <taxon>Comamonadaceae</taxon>
        <taxon>Ramlibacter</taxon>
    </lineage>
</organism>
<keyword evidence="2" id="KW-1185">Reference proteome</keyword>
<gene>
    <name evidence="1" type="ORF">JJ685_14475</name>
</gene>
<name>A0A937CTI9_9BURK</name>
<dbReference type="EMBL" id="JAEQNE010000003">
    <property type="protein sequence ID" value="MBL0392341.1"/>
    <property type="molecule type" value="Genomic_DNA"/>
</dbReference>
<sequence length="220" mass="23866">MSDFIQRPKLLRGAFVEYGLSLPPLLFAFQFNPETLTRSRTASYTAGGADGSGEGCRDGNEAQQRACMSQVQVSEESIGLTLQLDATEALNDGEGLAGQFGIGPQLSVLELMIYPKTDQLFGFPIGNLLGASDQFGAAQAKTIPILLFVWGRKRVMPVVMTSLTITEQEYFPDLNPKRATVAVQLKVLEGFNPPYLYSHGWRTALAAMNLGNIGGFLNVL</sequence>
<dbReference type="AlphaFoldDB" id="A0A937CTI9"/>
<protein>
    <submittedName>
        <fullName evidence="1">Uncharacterized protein</fullName>
    </submittedName>
</protein>
<comment type="caution">
    <text evidence="1">The sequence shown here is derived from an EMBL/GenBank/DDBJ whole genome shotgun (WGS) entry which is preliminary data.</text>
</comment>
<evidence type="ECO:0000313" key="2">
    <source>
        <dbReference type="Proteomes" id="UP000599109"/>
    </source>
</evidence>
<dbReference type="Proteomes" id="UP000599109">
    <property type="component" value="Unassembled WGS sequence"/>
</dbReference>
<accession>A0A937CTI9</accession>
<proteinExistence type="predicted"/>